<sequence length="115" mass="13608">MKILHFLIFLTFIQIIFGRRGAASIKKSTRINFQEDLNAETDSLIYKPKTYHYYQLQNQQPIYPTQQIYGQPYYQPVYYQQQQPSYYYPQSYYPGGGGFGFNFCLTCFSLGFGKK</sequence>
<dbReference type="WBParaSite" id="PSU_v2.g4455.t1">
    <property type="protein sequence ID" value="PSU_v2.g4455.t1"/>
    <property type="gene ID" value="PSU_v2.g4455"/>
</dbReference>
<reference evidence="3" key="1">
    <citation type="submission" date="2022-11" db="UniProtKB">
        <authorList>
            <consortium name="WormBaseParasite"/>
        </authorList>
    </citation>
    <scope>IDENTIFICATION</scope>
</reference>
<keyword evidence="2" id="KW-1185">Reference proteome</keyword>
<organism evidence="2 3">
    <name type="scientific">Panagrolaimus superbus</name>
    <dbReference type="NCBI Taxonomy" id="310955"/>
    <lineage>
        <taxon>Eukaryota</taxon>
        <taxon>Metazoa</taxon>
        <taxon>Ecdysozoa</taxon>
        <taxon>Nematoda</taxon>
        <taxon>Chromadorea</taxon>
        <taxon>Rhabditida</taxon>
        <taxon>Tylenchina</taxon>
        <taxon>Panagrolaimomorpha</taxon>
        <taxon>Panagrolaimoidea</taxon>
        <taxon>Panagrolaimidae</taxon>
        <taxon>Panagrolaimus</taxon>
    </lineage>
</organism>
<evidence type="ECO:0000256" key="1">
    <source>
        <dbReference type="SAM" id="SignalP"/>
    </source>
</evidence>
<dbReference type="AlphaFoldDB" id="A0A914YWH0"/>
<protein>
    <submittedName>
        <fullName evidence="3">Uncharacterized protein</fullName>
    </submittedName>
</protein>
<feature type="chain" id="PRO_5037471905" evidence="1">
    <location>
        <begin position="19"/>
        <end position="115"/>
    </location>
</feature>
<evidence type="ECO:0000313" key="3">
    <source>
        <dbReference type="WBParaSite" id="PSU_v2.g4455.t1"/>
    </source>
</evidence>
<accession>A0A914YWH0</accession>
<dbReference type="Proteomes" id="UP000887577">
    <property type="component" value="Unplaced"/>
</dbReference>
<keyword evidence="1" id="KW-0732">Signal</keyword>
<feature type="signal peptide" evidence="1">
    <location>
        <begin position="1"/>
        <end position="18"/>
    </location>
</feature>
<evidence type="ECO:0000313" key="2">
    <source>
        <dbReference type="Proteomes" id="UP000887577"/>
    </source>
</evidence>
<name>A0A914YWH0_9BILA</name>
<proteinExistence type="predicted"/>